<dbReference type="Proteomes" id="UP000249135">
    <property type="component" value="Unassembled WGS sequence"/>
</dbReference>
<dbReference type="EMBL" id="QFPP01000216">
    <property type="protein sequence ID" value="PZQ72739.1"/>
    <property type="molecule type" value="Genomic_DNA"/>
</dbReference>
<dbReference type="InterPro" id="IPR022037">
    <property type="entry name" value="DUF3606"/>
</dbReference>
<evidence type="ECO:0008006" key="3">
    <source>
        <dbReference type="Google" id="ProtNLM"/>
    </source>
</evidence>
<evidence type="ECO:0000313" key="2">
    <source>
        <dbReference type="Proteomes" id="UP000249135"/>
    </source>
</evidence>
<comment type="caution">
    <text evidence="1">The sequence shown here is derived from an EMBL/GenBank/DDBJ whole genome shotgun (WGS) entry which is preliminary data.</text>
</comment>
<organism evidence="1 2">
    <name type="scientific">Variovorax paradoxus</name>
    <dbReference type="NCBI Taxonomy" id="34073"/>
    <lineage>
        <taxon>Bacteria</taxon>
        <taxon>Pseudomonadati</taxon>
        <taxon>Pseudomonadota</taxon>
        <taxon>Betaproteobacteria</taxon>
        <taxon>Burkholderiales</taxon>
        <taxon>Comamonadaceae</taxon>
        <taxon>Variovorax</taxon>
    </lineage>
</organism>
<protein>
    <recommendedName>
        <fullName evidence="3">DUF3606 domain-containing protein</fullName>
    </recommendedName>
</protein>
<name>A0A2W5Q845_VARPD</name>
<dbReference type="AlphaFoldDB" id="A0A2W5Q845"/>
<gene>
    <name evidence="1" type="ORF">DI563_16315</name>
</gene>
<accession>A0A2W5Q845</accession>
<evidence type="ECO:0000313" key="1">
    <source>
        <dbReference type="EMBL" id="PZQ72739.1"/>
    </source>
</evidence>
<sequence>MSPPVFPHVVLSQPGWIDLDSHDDVSVWMGEFGVTEAVLRKAVQEVGRSPYAVRGLLCSRLAAPQAGLMP</sequence>
<dbReference type="Pfam" id="PF12244">
    <property type="entry name" value="DUF3606"/>
    <property type="match status" value="1"/>
</dbReference>
<reference evidence="1 2" key="1">
    <citation type="submission" date="2017-08" db="EMBL/GenBank/DDBJ databases">
        <title>Infants hospitalized years apart are colonized by the same room-sourced microbial strains.</title>
        <authorList>
            <person name="Brooks B."/>
            <person name="Olm M.R."/>
            <person name="Firek B.A."/>
            <person name="Baker R."/>
            <person name="Thomas B.C."/>
            <person name="Morowitz M.J."/>
            <person name="Banfield J.F."/>
        </authorList>
    </citation>
    <scope>NUCLEOTIDE SEQUENCE [LARGE SCALE GENOMIC DNA]</scope>
    <source>
        <strain evidence="1">S2_005_003_R2_41</strain>
    </source>
</reference>
<proteinExistence type="predicted"/>